<dbReference type="InterPro" id="IPR009875">
    <property type="entry name" value="PilZ_domain"/>
</dbReference>
<dbReference type="GO" id="GO:0035438">
    <property type="term" value="F:cyclic-di-GMP binding"/>
    <property type="evidence" value="ECO:0007669"/>
    <property type="project" value="InterPro"/>
</dbReference>
<dbReference type="AlphaFoldDB" id="W4L6X3"/>
<dbReference type="Pfam" id="PF07238">
    <property type="entry name" value="PilZ"/>
    <property type="match status" value="1"/>
</dbReference>
<organism evidence="2 3">
    <name type="scientific">Candidatus Entotheonella gemina</name>
    <dbReference type="NCBI Taxonomy" id="1429439"/>
    <lineage>
        <taxon>Bacteria</taxon>
        <taxon>Pseudomonadati</taxon>
        <taxon>Nitrospinota/Tectimicrobiota group</taxon>
        <taxon>Candidatus Tectimicrobiota</taxon>
        <taxon>Candidatus Entotheonellia</taxon>
        <taxon>Candidatus Entotheonellales</taxon>
        <taxon>Candidatus Entotheonellaceae</taxon>
        <taxon>Candidatus Entotheonella</taxon>
    </lineage>
</organism>
<gene>
    <name evidence="2" type="ORF">ETSY2_50785</name>
</gene>
<dbReference type="EMBL" id="AZHX01002578">
    <property type="protein sequence ID" value="ETW93808.1"/>
    <property type="molecule type" value="Genomic_DNA"/>
</dbReference>
<dbReference type="HOGENOM" id="CLU_905151_0_0_7"/>
<proteinExistence type="predicted"/>
<reference evidence="2 3" key="1">
    <citation type="journal article" date="2014" name="Nature">
        <title>An environmental bacterial taxon with a large and distinct metabolic repertoire.</title>
        <authorList>
            <person name="Wilson M.C."/>
            <person name="Mori T."/>
            <person name="Ruckert C."/>
            <person name="Uria A.R."/>
            <person name="Helf M.J."/>
            <person name="Takada K."/>
            <person name="Gernert C."/>
            <person name="Steffens U.A."/>
            <person name="Heycke N."/>
            <person name="Schmitt S."/>
            <person name="Rinke C."/>
            <person name="Helfrich E.J."/>
            <person name="Brachmann A.O."/>
            <person name="Gurgui C."/>
            <person name="Wakimoto T."/>
            <person name="Kracht M."/>
            <person name="Crusemann M."/>
            <person name="Hentschel U."/>
            <person name="Abe I."/>
            <person name="Matsunaga S."/>
            <person name="Kalinowski J."/>
            <person name="Takeyama H."/>
            <person name="Piel J."/>
        </authorList>
    </citation>
    <scope>NUCLEOTIDE SEQUENCE [LARGE SCALE GENOMIC DNA]</scope>
    <source>
        <strain evidence="3">TSY2</strain>
    </source>
</reference>
<dbReference type="SUPFAM" id="SSF141371">
    <property type="entry name" value="PilZ domain-like"/>
    <property type="match status" value="1"/>
</dbReference>
<dbReference type="Gene3D" id="2.40.10.220">
    <property type="entry name" value="predicted glycosyltransferase like domains"/>
    <property type="match status" value="1"/>
</dbReference>
<keyword evidence="3" id="KW-1185">Reference proteome</keyword>
<evidence type="ECO:0000259" key="1">
    <source>
        <dbReference type="Pfam" id="PF07238"/>
    </source>
</evidence>
<comment type="caution">
    <text evidence="2">The sequence shown here is derived from an EMBL/GenBank/DDBJ whole genome shotgun (WGS) entry which is preliminary data.</text>
</comment>
<evidence type="ECO:0000313" key="2">
    <source>
        <dbReference type="EMBL" id="ETW93808.1"/>
    </source>
</evidence>
<evidence type="ECO:0000313" key="3">
    <source>
        <dbReference type="Proteomes" id="UP000019140"/>
    </source>
</evidence>
<dbReference type="Proteomes" id="UP000019140">
    <property type="component" value="Unassembled WGS sequence"/>
</dbReference>
<feature type="domain" description="PilZ" evidence="1">
    <location>
        <begin position="207"/>
        <end position="298"/>
    </location>
</feature>
<sequence length="307" mass="34709">MSERRQRSTRYLSRETVQLMLQMKSLLRQYGVTISLTAPDVHDLLIQAAEAIDDEEVDLLRLRLIAATQPASELSANPKTSDEKDPFIDEEEKRPAENPVFTNPSAVPNASNPLAQNNSFAISKSTPASVRNVYIQETFIEEVDVFLEGEVEQVPTTKRVALNTPRTGLLRCDHCQRTNTVMAAASQEEAIEIQCACGMVYRVILDSRKFDRKPANLPGFYVDQNDDTKTGTIVVENISFGGLRFRTTSPQNVTYDDLLYIQFTLDDDSQTLIWEKVRVHYVNNDVVGAEFMDLDKFNKSLASYLMR</sequence>
<protein>
    <recommendedName>
        <fullName evidence="1">PilZ domain-containing protein</fullName>
    </recommendedName>
</protein>
<name>W4L6X3_9BACT</name>
<accession>W4L6X3</accession>